<reference evidence="2" key="1">
    <citation type="journal article" date="2020" name="Stud. Mycol.">
        <title>101 Dothideomycetes genomes: a test case for predicting lifestyles and emergence of pathogens.</title>
        <authorList>
            <person name="Haridas S."/>
            <person name="Albert R."/>
            <person name="Binder M."/>
            <person name="Bloem J."/>
            <person name="Labutti K."/>
            <person name="Salamov A."/>
            <person name="Andreopoulos B."/>
            <person name="Baker S."/>
            <person name="Barry K."/>
            <person name="Bills G."/>
            <person name="Bluhm B."/>
            <person name="Cannon C."/>
            <person name="Castanera R."/>
            <person name="Culley D."/>
            <person name="Daum C."/>
            <person name="Ezra D."/>
            <person name="Gonzalez J."/>
            <person name="Henrissat B."/>
            <person name="Kuo A."/>
            <person name="Liang C."/>
            <person name="Lipzen A."/>
            <person name="Lutzoni F."/>
            <person name="Magnuson J."/>
            <person name="Mondo S."/>
            <person name="Nolan M."/>
            <person name="Ohm R."/>
            <person name="Pangilinan J."/>
            <person name="Park H.-J."/>
            <person name="Ramirez L."/>
            <person name="Alfaro M."/>
            <person name="Sun H."/>
            <person name="Tritt A."/>
            <person name="Yoshinaga Y."/>
            <person name="Zwiers L.-H."/>
            <person name="Turgeon B."/>
            <person name="Goodwin S."/>
            <person name="Spatafora J."/>
            <person name="Crous P."/>
            <person name="Grigoriev I."/>
        </authorList>
    </citation>
    <scope>NUCLEOTIDE SEQUENCE</scope>
    <source>
        <strain evidence="2">CBS 113389</strain>
    </source>
</reference>
<feature type="region of interest" description="Disordered" evidence="1">
    <location>
        <begin position="97"/>
        <end position="138"/>
    </location>
</feature>
<name>A0A6A6Q6E2_9PEZI</name>
<dbReference type="Proteomes" id="UP000799767">
    <property type="component" value="Unassembled WGS sequence"/>
</dbReference>
<feature type="compositionally biased region" description="Basic residues" evidence="1">
    <location>
        <begin position="69"/>
        <end position="84"/>
    </location>
</feature>
<organism evidence="2 3">
    <name type="scientific">Neohortaea acidophila</name>
    <dbReference type="NCBI Taxonomy" id="245834"/>
    <lineage>
        <taxon>Eukaryota</taxon>
        <taxon>Fungi</taxon>
        <taxon>Dikarya</taxon>
        <taxon>Ascomycota</taxon>
        <taxon>Pezizomycotina</taxon>
        <taxon>Dothideomycetes</taxon>
        <taxon>Dothideomycetidae</taxon>
        <taxon>Mycosphaerellales</taxon>
        <taxon>Teratosphaeriaceae</taxon>
        <taxon>Neohortaea</taxon>
    </lineage>
</organism>
<feature type="compositionally biased region" description="Polar residues" evidence="1">
    <location>
        <begin position="97"/>
        <end position="107"/>
    </location>
</feature>
<dbReference type="AlphaFoldDB" id="A0A6A6Q6E2"/>
<feature type="region of interest" description="Disordered" evidence="1">
    <location>
        <begin position="15"/>
        <end position="84"/>
    </location>
</feature>
<dbReference type="GeneID" id="54470644"/>
<proteinExistence type="predicted"/>
<evidence type="ECO:0000256" key="1">
    <source>
        <dbReference type="SAM" id="MobiDB-lite"/>
    </source>
</evidence>
<dbReference type="EMBL" id="MU001631">
    <property type="protein sequence ID" value="KAF2487641.1"/>
    <property type="molecule type" value="Genomic_DNA"/>
</dbReference>
<feature type="compositionally biased region" description="Basic and acidic residues" evidence="1">
    <location>
        <begin position="32"/>
        <end position="43"/>
    </location>
</feature>
<accession>A0A6A6Q6E2</accession>
<evidence type="ECO:0000313" key="2">
    <source>
        <dbReference type="EMBL" id="KAF2487641.1"/>
    </source>
</evidence>
<evidence type="ECO:0000313" key="3">
    <source>
        <dbReference type="Proteomes" id="UP000799767"/>
    </source>
</evidence>
<protein>
    <submittedName>
        <fullName evidence="2">Uncharacterized protein</fullName>
    </submittedName>
</protein>
<keyword evidence="3" id="KW-1185">Reference proteome</keyword>
<dbReference type="RefSeq" id="XP_033594210.1">
    <property type="nucleotide sequence ID" value="XM_033729642.1"/>
</dbReference>
<gene>
    <name evidence="2" type="ORF">BDY17DRAFT_15271</name>
</gene>
<sequence>MFVRDAGEAFTTWLSMPRSSSGGRSSAGVSDVHLEDKDCDKPWRAQRSRKCQGQDGTPFQGIAGDHQAQRRRARLGRSLRRPSRGCSLRCHRGVSQHNRNCQRQVPTPSEEHSRGGMTSEPPSSTRLSPDVQPRGFDHGSTYLHHDVRFIPSQRSADTQATACTVMTAELSDGWIWV</sequence>